<sequence length="152" mass="16417">MNGDEKKGSFRLDYSAPTDDERREIESIRGKYLPQKESATKMDRLRALDAKITSTARAAALSLGIAGTLIFGLGMCMALEWSVVVGGVVVSVLGAAVAACAHPLHTFLLRRGKEKYGDEIIKLSGELLGDDRRDESRTDGSDDGNDVRGSEE</sequence>
<dbReference type="EMBL" id="DVMN01000009">
    <property type="protein sequence ID" value="HIU20741.1"/>
    <property type="molecule type" value="Genomic_DNA"/>
</dbReference>
<feature type="region of interest" description="Disordered" evidence="1">
    <location>
        <begin position="130"/>
        <end position="152"/>
    </location>
</feature>
<keyword evidence="2" id="KW-0812">Transmembrane</keyword>
<comment type="caution">
    <text evidence="3">The sequence shown here is derived from an EMBL/GenBank/DDBJ whole genome shotgun (WGS) entry which is preliminary data.</text>
</comment>
<evidence type="ECO:0000313" key="4">
    <source>
        <dbReference type="Proteomes" id="UP000824088"/>
    </source>
</evidence>
<accession>A0A9D1HQM6</accession>
<proteinExistence type="predicted"/>
<gene>
    <name evidence="3" type="ORF">IAD51_00650</name>
</gene>
<keyword evidence="2" id="KW-1133">Transmembrane helix</keyword>
<keyword evidence="2" id="KW-0472">Membrane</keyword>
<dbReference type="Proteomes" id="UP000824088">
    <property type="component" value="Unassembled WGS sequence"/>
</dbReference>
<evidence type="ECO:0000256" key="1">
    <source>
        <dbReference type="SAM" id="MobiDB-lite"/>
    </source>
</evidence>
<feature type="region of interest" description="Disordered" evidence="1">
    <location>
        <begin position="1"/>
        <end position="25"/>
    </location>
</feature>
<organism evidence="3 4">
    <name type="scientific">Candidatus Limadaptatus stercorigallinarum</name>
    <dbReference type="NCBI Taxonomy" id="2840845"/>
    <lineage>
        <taxon>Bacteria</taxon>
        <taxon>Bacillati</taxon>
        <taxon>Bacillota</taxon>
        <taxon>Clostridia</taxon>
        <taxon>Eubacteriales</taxon>
        <taxon>Candidatus Limadaptatus</taxon>
    </lineage>
</organism>
<feature type="transmembrane region" description="Helical" evidence="2">
    <location>
        <begin position="81"/>
        <end position="101"/>
    </location>
</feature>
<reference evidence="3" key="2">
    <citation type="journal article" date="2021" name="PeerJ">
        <title>Extensive microbial diversity within the chicken gut microbiome revealed by metagenomics and culture.</title>
        <authorList>
            <person name="Gilroy R."/>
            <person name="Ravi A."/>
            <person name="Getino M."/>
            <person name="Pursley I."/>
            <person name="Horton D.L."/>
            <person name="Alikhan N.F."/>
            <person name="Baker D."/>
            <person name="Gharbi K."/>
            <person name="Hall N."/>
            <person name="Watson M."/>
            <person name="Adriaenssens E.M."/>
            <person name="Foster-Nyarko E."/>
            <person name="Jarju S."/>
            <person name="Secka A."/>
            <person name="Antonio M."/>
            <person name="Oren A."/>
            <person name="Chaudhuri R.R."/>
            <person name="La Ragione R."/>
            <person name="Hildebrand F."/>
            <person name="Pallen M.J."/>
        </authorList>
    </citation>
    <scope>NUCLEOTIDE SEQUENCE</scope>
    <source>
        <strain evidence="3">1063</strain>
    </source>
</reference>
<feature type="compositionally biased region" description="Basic and acidic residues" evidence="1">
    <location>
        <begin position="1"/>
        <end position="10"/>
    </location>
</feature>
<protein>
    <submittedName>
        <fullName evidence="3">Uncharacterized protein</fullName>
    </submittedName>
</protein>
<evidence type="ECO:0000313" key="3">
    <source>
        <dbReference type="EMBL" id="HIU20741.1"/>
    </source>
</evidence>
<dbReference type="AlphaFoldDB" id="A0A9D1HQM6"/>
<reference evidence="3" key="1">
    <citation type="submission" date="2020-10" db="EMBL/GenBank/DDBJ databases">
        <authorList>
            <person name="Gilroy R."/>
        </authorList>
    </citation>
    <scope>NUCLEOTIDE SEQUENCE</scope>
    <source>
        <strain evidence="3">1063</strain>
    </source>
</reference>
<name>A0A9D1HQM6_9FIRM</name>
<feature type="transmembrane region" description="Helical" evidence="2">
    <location>
        <begin position="54"/>
        <end position="75"/>
    </location>
</feature>
<evidence type="ECO:0000256" key="2">
    <source>
        <dbReference type="SAM" id="Phobius"/>
    </source>
</evidence>